<keyword evidence="3 10" id="KW-0813">Transport</keyword>
<evidence type="ECO:0000256" key="3">
    <source>
        <dbReference type="ARBA" id="ARBA00022448"/>
    </source>
</evidence>
<sequence length="833" mass="94200">MEISVTDEDDTKKKSYNVEPKSDDTKKKSDNVEPKSDDTKKKSDDGEQKSDDTKKKSDVGEPKSNDTKQKSDDGEQKSDDTKKKSDDGEQKSDDTKKKSDDGEQKSDDTKKKSDDGEQKSDDTKKKSDVGEPKSDDEGTTAIELTKDNEYDDIKQDTDKAKSTPKGIYFILGNEFCERFSFYGMRTVLTLFLVRQLQFNESAAAEIYHSFEVLSYFTPILGAILADSWLGRFRTIFYVSILYAIGNVTISFGAIPHKLHIMKVVSLTGLFIIGLGTGGIKPCVSAFGGDQFTSEQIEARKYFFSLFYFSINMGSLLSTLITPILRGNVSCFGQETCFSLAFLIPALLFVIALVLFLIGKPLYIIKPAEGSVFVSVFRCIGYALYRKVTSKDVKKEHWLEYADDKYHKNLIYDIKCLLNVLFIYLPLPLFWALYEQQGSKWVLQASKMNSEFYGSHIKPDHMQVINPLLILVLIPIFDNAIYPLALKCNICRTPLQRMTIGGLLCAFSFVIAAIIQGKIEAELPDIPPKGYSDLLIINNSPCHLDIKSNFNISLNQFESTKVKRIAIQKSIEWRFTPSGCSATGTTIQEVNATSLYETMMITLENNNLRVDMSNDSRVKEKDGSPRVRLLFSIDYQFTGSENASFFLQGNRNFYIIPENVTRSGRIGMTEYCSVDPSKYKLYLPSNGTKSHKETAFGELHLKTGGSYIVYIYQNKSASQKELHHTITMIPNSIHILWQIPQLIIITAGEVMFSITGLEFSYSQAPSSLKSIVQAAWLLTSAIGNFLVVLLVYYIKFERHTYEFLMYSFLMTLSMVVFGIMAHFYKYVKKRENSD</sequence>
<evidence type="ECO:0000256" key="6">
    <source>
        <dbReference type="ARBA" id="ARBA00022927"/>
    </source>
</evidence>
<dbReference type="InterPro" id="IPR036259">
    <property type="entry name" value="MFS_trans_sf"/>
</dbReference>
<protein>
    <recommendedName>
        <fullName evidence="9">Oligopeptide transporter 1</fullName>
    </recommendedName>
</protein>
<evidence type="ECO:0000256" key="2">
    <source>
        <dbReference type="ARBA" id="ARBA00005982"/>
    </source>
</evidence>
<feature type="transmembrane region" description="Helical" evidence="12">
    <location>
        <begin position="235"/>
        <end position="254"/>
    </location>
</feature>
<evidence type="ECO:0000313" key="14">
    <source>
        <dbReference type="Proteomes" id="UP000807504"/>
    </source>
</evidence>
<keyword evidence="7 12" id="KW-1133">Transmembrane helix</keyword>
<dbReference type="InterPro" id="IPR000109">
    <property type="entry name" value="POT_fam"/>
</dbReference>
<accession>A0A8T0F606</accession>
<feature type="region of interest" description="Disordered" evidence="11">
    <location>
        <begin position="1"/>
        <end position="150"/>
    </location>
</feature>
<gene>
    <name evidence="13" type="ORF">HNY73_008024</name>
</gene>
<dbReference type="AlphaFoldDB" id="A0A8T0F606"/>
<organism evidence="13 14">
    <name type="scientific">Argiope bruennichi</name>
    <name type="common">Wasp spider</name>
    <name type="synonym">Aranea bruennichi</name>
    <dbReference type="NCBI Taxonomy" id="94029"/>
    <lineage>
        <taxon>Eukaryota</taxon>
        <taxon>Metazoa</taxon>
        <taxon>Ecdysozoa</taxon>
        <taxon>Arthropoda</taxon>
        <taxon>Chelicerata</taxon>
        <taxon>Arachnida</taxon>
        <taxon>Araneae</taxon>
        <taxon>Araneomorphae</taxon>
        <taxon>Entelegynae</taxon>
        <taxon>Araneoidea</taxon>
        <taxon>Araneidae</taxon>
        <taxon>Argiope</taxon>
    </lineage>
</organism>
<name>A0A8T0F606_ARGBR</name>
<evidence type="ECO:0000256" key="1">
    <source>
        <dbReference type="ARBA" id="ARBA00004141"/>
    </source>
</evidence>
<dbReference type="PROSITE" id="PS01023">
    <property type="entry name" value="PTR2_2"/>
    <property type="match status" value="1"/>
</dbReference>
<keyword evidence="8 12" id="KW-0472">Membrane</keyword>
<dbReference type="PROSITE" id="PS01022">
    <property type="entry name" value="PTR2_1"/>
    <property type="match status" value="1"/>
</dbReference>
<feature type="transmembrane region" description="Helical" evidence="12">
    <location>
        <begin position="770"/>
        <end position="793"/>
    </location>
</feature>
<comment type="caution">
    <text evidence="13">The sequence shown here is derived from an EMBL/GenBank/DDBJ whole genome shotgun (WGS) entry which is preliminary data.</text>
</comment>
<dbReference type="GO" id="GO:0022857">
    <property type="term" value="F:transmembrane transporter activity"/>
    <property type="evidence" value="ECO:0007669"/>
    <property type="project" value="InterPro"/>
</dbReference>
<dbReference type="Pfam" id="PF00854">
    <property type="entry name" value="PTR2"/>
    <property type="match status" value="2"/>
</dbReference>
<evidence type="ECO:0000256" key="10">
    <source>
        <dbReference type="RuleBase" id="RU003755"/>
    </source>
</evidence>
<keyword evidence="5" id="KW-0571">Peptide transport</keyword>
<dbReference type="GO" id="GO:0016020">
    <property type="term" value="C:membrane"/>
    <property type="evidence" value="ECO:0007669"/>
    <property type="project" value="UniProtKB-SubCell"/>
</dbReference>
<reference evidence="13" key="1">
    <citation type="journal article" date="2020" name="bioRxiv">
        <title>Chromosome-level reference genome of the European wasp spider Argiope bruennichi: a resource for studies on range expansion and evolutionary adaptation.</title>
        <authorList>
            <person name="Sheffer M.M."/>
            <person name="Hoppe A."/>
            <person name="Krehenwinkel H."/>
            <person name="Uhl G."/>
            <person name="Kuss A.W."/>
            <person name="Jensen L."/>
            <person name="Jensen C."/>
            <person name="Gillespie R.G."/>
            <person name="Hoff K.J."/>
            <person name="Prost S."/>
        </authorList>
    </citation>
    <scope>NUCLEOTIDE SEQUENCE</scope>
</reference>
<feature type="transmembrane region" description="Helical" evidence="12">
    <location>
        <begin position="734"/>
        <end position="758"/>
    </location>
</feature>
<evidence type="ECO:0000256" key="4">
    <source>
        <dbReference type="ARBA" id="ARBA00022692"/>
    </source>
</evidence>
<reference evidence="13" key="2">
    <citation type="submission" date="2020-06" db="EMBL/GenBank/DDBJ databases">
        <authorList>
            <person name="Sheffer M."/>
        </authorList>
    </citation>
    <scope>NUCLEOTIDE SEQUENCE</scope>
</reference>
<keyword evidence="4 10" id="KW-0812">Transmembrane</keyword>
<dbReference type="FunFam" id="1.20.1250.20:FF:000049">
    <property type="entry name" value="Solute carrier family 15 member 2"/>
    <property type="match status" value="1"/>
</dbReference>
<comment type="subcellular location">
    <subcellularLocation>
        <location evidence="1 10">Membrane</location>
        <topology evidence="1 10">Multi-pass membrane protein</topology>
    </subcellularLocation>
</comment>
<dbReference type="Proteomes" id="UP000807504">
    <property type="component" value="Unassembled WGS sequence"/>
</dbReference>
<dbReference type="EMBL" id="JABXBU010000015">
    <property type="protein sequence ID" value="KAF8786291.1"/>
    <property type="molecule type" value="Genomic_DNA"/>
</dbReference>
<evidence type="ECO:0000256" key="7">
    <source>
        <dbReference type="ARBA" id="ARBA00022989"/>
    </source>
</evidence>
<feature type="transmembrane region" description="Helical" evidence="12">
    <location>
        <begin position="463"/>
        <end position="485"/>
    </location>
</feature>
<feature type="compositionally biased region" description="Basic and acidic residues" evidence="11">
    <location>
        <begin position="20"/>
        <end position="136"/>
    </location>
</feature>
<evidence type="ECO:0000256" key="11">
    <source>
        <dbReference type="SAM" id="MobiDB-lite"/>
    </source>
</evidence>
<feature type="transmembrane region" description="Helical" evidence="12">
    <location>
        <begin position="415"/>
        <end position="433"/>
    </location>
</feature>
<feature type="transmembrane region" description="Helical" evidence="12">
    <location>
        <begin position="266"/>
        <end position="286"/>
    </location>
</feature>
<dbReference type="GO" id="GO:0015031">
    <property type="term" value="P:protein transport"/>
    <property type="evidence" value="ECO:0007669"/>
    <property type="project" value="UniProtKB-KW"/>
</dbReference>
<evidence type="ECO:0000313" key="13">
    <source>
        <dbReference type="EMBL" id="KAF8786291.1"/>
    </source>
</evidence>
<keyword evidence="14" id="KW-1185">Reference proteome</keyword>
<evidence type="ECO:0000256" key="9">
    <source>
        <dbReference type="ARBA" id="ARBA00078114"/>
    </source>
</evidence>
<evidence type="ECO:0000256" key="12">
    <source>
        <dbReference type="SAM" id="Phobius"/>
    </source>
</evidence>
<dbReference type="PANTHER" id="PTHR11654">
    <property type="entry name" value="OLIGOPEPTIDE TRANSPORTER-RELATED"/>
    <property type="match status" value="1"/>
</dbReference>
<dbReference type="InterPro" id="IPR018456">
    <property type="entry name" value="PTR2_symporter_CS"/>
</dbReference>
<dbReference type="GO" id="GO:0006857">
    <property type="term" value="P:oligopeptide transport"/>
    <property type="evidence" value="ECO:0007669"/>
    <property type="project" value="InterPro"/>
</dbReference>
<evidence type="ECO:0000256" key="8">
    <source>
        <dbReference type="ARBA" id="ARBA00023136"/>
    </source>
</evidence>
<dbReference type="SUPFAM" id="SSF103473">
    <property type="entry name" value="MFS general substrate transporter"/>
    <property type="match status" value="1"/>
</dbReference>
<evidence type="ECO:0000256" key="5">
    <source>
        <dbReference type="ARBA" id="ARBA00022856"/>
    </source>
</evidence>
<comment type="similarity">
    <text evidence="2 10">Belongs to the major facilitator superfamily. Proton-dependent oligopeptide transporter (POT/PTR) (TC 2.A.17) family.</text>
</comment>
<feature type="transmembrane region" description="Helical" evidence="12">
    <location>
        <begin position="805"/>
        <end position="823"/>
    </location>
</feature>
<feature type="transmembrane region" description="Helical" evidence="12">
    <location>
        <begin position="336"/>
        <end position="357"/>
    </location>
</feature>
<feature type="transmembrane region" description="Helical" evidence="12">
    <location>
        <begin position="301"/>
        <end position="324"/>
    </location>
</feature>
<proteinExistence type="inferred from homology"/>
<dbReference type="Gene3D" id="1.20.1250.20">
    <property type="entry name" value="MFS general substrate transporter like domains"/>
    <property type="match status" value="2"/>
</dbReference>
<keyword evidence="6" id="KW-0653">Protein transport</keyword>
<dbReference type="CDD" id="cd17347">
    <property type="entry name" value="MFS_SLC15A1_2_like"/>
    <property type="match status" value="1"/>
</dbReference>